<feature type="compositionally biased region" description="Polar residues" evidence="1">
    <location>
        <begin position="536"/>
        <end position="546"/>
    </location>
</feature>
<dbReference type="Proteomes" id="UP001360953">
    <property type="component" value="Unassembled WGS sequence"/>
</dbReference>
<feature type="compositionally biased region" description="Low complexity" evidence="1">
    <location>
        <begin position="547"/>
        <end position="565"/>
    </location>
</feature>
<feature type="region of interest" description="Disordered" evidence="1">
    <location>
        <begin position="464"/>
        <end position="577"/>
    </location>
</feature>
<evidence type="ECO:0000256" key="1">
    <source>
        <dbReference type="SAM" id="MobiDB-lite"/>
    </source>
</evidence>
<organism evidence="2 3">
    <name type="scientific">Phyllosticta citribraziliensis</name>
    <dbReference type="NCBI Taxonomy" id="989973"/>
    <lineage>
        <taxon>Eukaryota</taxon>
        <taxon>Fungi</taxon>
        <taxon>Dikarya</taxon>
        <taxon>Ascomycota</taxon>
        <taxon>Pezizomycotina</taxon>
        <taxon>Dothideomycetes</taxon>
        <taxon>Dothideomycetes incertae sedis</taxon>
        <taxon>Botryosphaeriales</taxon>
        <taxon>Phyllostictaceae</taxon>
        <taxon>Phyllosticta</taxon>
    </lineage>
</organism>
<feature type="compositionally biased region" description="Basic and acidic residues" evidence="1">
    <location>
        <begin position="526"/>
        <end position="535"/>
    </location>
</feature>
<evidence type="ECO:0008006" key="4">
    <source>
        <dbReference type="Google" id="ProtNLM"/>
    </source>
</evidence>
<dbReference type="EMBL" id="JBBPEH010000011">
    <property type="protein sequence ID" value="KAK7531965.1"/>
    <property type="molecule type" value="Genomic_DNA"/>
</dbReference>
<evidence type="ECO:0000313" key="3">
    <source>
        <dbReference type="Proteomes" id="UP001360953"/>
    </source>
</evidence>
<feature type="compositionally biased region" description="Basic residues" evidence="1">
    <location>
        <begin position="566"/>
        <end position="577"/>
    </location>
</feature>
<keyword evidence="3" id="KW-1185">Reference proteome</keyword>
<protein>
    <recommendedName>
        <fullName evidence="4">F-box domain-containing protein</fullName>
    </recommendedName>
</protein>
<accession>A0ABR1LBD1</accession>
<comment type="caution">
    <text evidence="2">The sequence shown here is derived from an EMBL/GenBank/DDBJ whole genome shotgun (WGS) entry which is preliminary data.</text>
</comment>
<name>A0ABR1LBD1_9PEZI</name>
<dbReference type="RefSeq" id="XP_066651635.1">
    <property type="nucleotide sequence ID" value="XM_066798390.1"/>
</dbReference>
<dbReference type="GeneID" id="92031296"/>
<sequence length="966" mass="110435">MSFQAPSEKPFSSKTTRYPVFPILKLPNEILLKVADEVANADTDDTIQRRGRRPKRTLMALSLVNKRLRSVCVERMFKTLSLLRKSEGRNQGLFQFYSGISQGNPMPHIAPFHERFGNAPLHLFSRLECFAVHQFWQFTPNDFIWIPRTLMSIMDSSNMLRCLHIDGGWSLAISLESEMNRRPVNLANVKEIVLSLEMCFLLQYTPNVERLSNKPYSGSGLNYRQRFYNEEQVSQFFAVCQSLPKLKNMELTAVDFQGHSRFHLPRMSLETLTISSDTVRSEHSPLNASESVPLEDILRCIQKQPHLVEIRIPLPERVEMDFAEYVEQVDERSDILPAAIIAVVAPKIQRIHVGRTSIFDVVKVKGKTIGFKHSTYFVPADQIELPLEVVKPICLQDEWDSWKEPLVYAQLQCAVPSEIFLDLEFAYGDDEERTTLRSHRGSAFPHHSKICPREVFGTVMKPFSLQGPKESTLERPTIRTTGGGLLEMSTCSQPAQLPPSSPASKSSRWKTPTHPSEENIPPDAAQLRREADERNTPSIITNPANPTRSSSGSTNTTTASFQKTRSTSRKATKRKRSLQTPHVNKIWGCVSWNLSFHKFWHTFGCTRLEDTCAMKMIAKGLRLMIEAPKKLRRLHIDGEKYFAQYMRRELQSSPAARAALANLDEIVFSIEFDFMLQYTPNVSRLSNNTLMSRTTGASSDVLRRYSMKQVTRFFGLCSRLPRLIEMELNIDSFKGPAFSRAVLPTMGLQKLAVAREVVQSCEDYQVDRGFGDPIPLGVLLNMARSQPNLREFRIPETDLVMIGAFEVEIEWPPSGQIVDMLPAAIIAAKVPNLRSIHVGKNVTVDVLHDGLGMRHLRMMSDNLEPETRRSQRPRPRPGFPYQPFGSDLWIHKWDSWKEPVVARNRHWTARREIWAELPLHINYYGNFQYPAFIEMAMDTDGRWKHTAVVVNMNHELIEMRDEGDIP</sequence>
<gene>
    <name evidence="2" type="ORF">J3D65DRAFT_605941</name>
</gene>
<proteinExistence type="predicted"/>
<reference evidence="2 3" key="1">
    <citation type="submission" date="2024-04" db="EMBL/GenBank/DDBJ databases">
        <title>Phyllosticta paracitricarpa is synonymous to the EU quarantine fungus P. citricarpa based on phylogenomic analyses.</title>
        <authorList>
            <consortium name="Lawrence Berkeley National Laboratory"/>
            <person name="Van ingen-buijs V.A."/>
            <person name="Van westerhoven A.C."/>
            <person name="Haridas S."/>
            <person name="Skiadas P."/>
            <person name="Martin F."/>
            <person name="Groenewald J.Z."/>
            <person name="Crous P.W."/>
            <person name="Seidl M.F."/>
        </authorList>
    </citation>
    <scope>NUCLEOTIDE SEQUENCE [LARGE SCALE GENOMIC DNA]</scope>
    <source>
        <strain evidence="2 3">CPC 17464</strain>
    </source>
</reference>
<evidence type="ECO:0000313" key="2">
    <source>
        <dbReference type="EMBL" id="KAK7531965.1"/>
    </source>
</evidence>